<evidence type="ECO:0000313" key="3">
    <source>
        <dbReference type="Proteomes" id="UP000283269"/>
    </source>
</evidence>
<name>A0A409VX21_PSICY</name>
<dbReference type="EMBL" id="NHYD01003890">
    <property type="protein sequence ID" value="PPQ70783.1"/>
    <property type="molecule type" value="Genomic_DNA"/>
</dbReference>
<feature type="compositionally biased region" description="Basic and acidic residues" evidence="1">
    <location>
        <begin position="17"/>
        <end position="32"/>
    </location>
</feature>
<feature type="compositionally biased region" description="Basic residues" evidence="1">
    <location>
        <begin position="297"/>
        <end position="306"/>
    </location>
</feature>
<feature type="region of interest" description="Disordered" evidence="1">
    <location>
        <begin position="248"/>
        <end position="306"/>
    </location>
</feature>
<organism evidence="2 3">
    <name type="scientific">Psilocybe cyanescens</name>
    <dbReference type="NCBI Taxonomy" id="93625"/>
    <lineage>
        <taxon>Eukaryota</taxon>
        <taxon>Fungi</taxon>
        <taxon>Dikarya</taxon>
        <taxon>Basidiomycota</taxon>
        <taxon>Agaricomycotina</taxon>
        <taxon>Agaricomycetes</taxon>
        <taxon>Agaricomycetidae</taxon>
        <taxon>Agaricales</taxon>
        <taxon>Agaricineae</taxon>
        <taxon>Strophariaceae</taxon>
        <taxon>Psilocybe</taxon>
    </lineage>
</organism>
<reference evidence="2 3" key="1">
    <citation type="journal article" date="2018" name="Evol. Lett.">
        <title>Horizontal gene cluster transfer increased hallucinogenic mushroom diversity.</title>
        <authorList>
            <person name="Reynolds H.T."/>
            <person name="Vijayakumar V."/>
            <person name="Gluck-Thaler E."/>
            <person name="Korotkin H.B."/>
            <person name="Matheny P.B."/>
            <person name="Slot J.C."/>
        </authorList>
    </citation>
    <scope>NUCLEOTIDE SEQUENCE [LARGE SCALE GENOMIC DNA]</scope>
    <source>
        <strain evidence="2 3">2631</strain>
    </source>
</reference>
<evidence type="ECO:0000256" key="1">
    <source>
        <dbReference type="SAM" id="MobiDB-lite"/>
    </source>
</evidence>
<dbReference type="Proteomes" id="UP000283269">
    <property type="component" value="Unassembled WGS sequence"/>
</dbReference>
<proteinExistence type="predicted"/>
<feature type="region of interest" description="Disordered" evidence="1">
    <location>
        <begin position="1"/>
        <end position="52"/>
    </location>
</feature>
<accession>A0A409VX21</accession>
<dbReference type="AlphaFoldDB" id="A0A409VX21"/>
<comment type="caution">
    <text evidence="2">The sequence shown here is derived from an EMBL/GenBank/DDBJ whole genome shotgun (WGS) entry which is preliminary data.</text>
</comment>
<evidence type="ECO:0000313" key="2">
    <source>
        <dbReference type="EMBL" id="PPQ70783.1"/>
    </source>
</evidence>
<protein>
    <submittedName>
        <fullName evidence="2">Uncharacterized protein</fullName>
    </submittedName>
</protein>
<feature type="region of interest" description="Disordered" evidence="1">
    <location>
        <begin position="118"/>
        <end position="146"/>
    </location>
</feature>
<gene>
    <name evidence="2" type="ORF">CVT25_000037</name>
</gene>
<keyword evidence="3" id="KW-1185">Reference proteome</keyword>
<dbReference type="InParanoid" id="A0A409VX21"/>
<sequence length="306" mass="33847">MSKKQVRDYSSMVNTDAKVEHPRHACENEKQEGTTVDTAADNQPAEEKATQNVVSRCLDSGLTGRKSGFTVSQLEDLSVTGNFKAAPNTNSKVTCVCGQMGLTYAESMHSAEMKCSNYEPRSAKTSASGEELEDVKSREKKRKAQTDVNTALLKRTRTSHSMATMNTEFEFSKIPQLLHKIADAIDAREKRMEASIIALLNVFSKPSDLDQVISGSSSMLPNSQGLKKEVEAIRNRLSTIEHYLEVSGFEDEANSEKDRDGSVPDSPGSPRNPQEYESALGMSDDHDQMPPPNQLSRQRKGIHYRV</sequence>